<dbReference type="InterPro" id="IPR001315">
    <property type="entry name" value="CARD"/>
</dbReference>
<dbReference type="Pfam" id="PF01759">
    <property type="entry name" value="NTR"/>
    <property type="match status" value="1"/>
</dbReference>
<feature type="non-terminal residue" evidence="4">
    <location>
        <position position="1"/>
    </location>
</feature>
<dbReference type="EMBL" id="JANIIK010000114">
    <property type="protein sequence ID" value="KAJ3590467.1"/>
    <property type="molecule type" value="Genomic_DNA"/>
</dbReference>
<dbReference type="GO" id="GO:0005576">
    <property type="term" value="C:extracellular region"/>
    <property type="evidence" value="ECO:0007669"/>
    <property type="project" value="InterPro"/>
</dbReference>
<dbReference type="PANTHER" id="PTHR11412">
    <property type="entry name" value="MACROGLOBULIN / COMPLEMENT"/>
    <property type="match status" value="1"/>
</dbReference>
<dbReference type="Pfam" id="PF21308">
    <property type="entry name" value="C3_CUB2"/>
    <property type="match status" value="1"/>
</dbReference>
<dbReference type="InterPro" id="IPR018933">
    <property type="entry name" value="Netrin_module_non-TIMP"/>
</dbReference>
<keyword evidence="5" id="KW-1185">Reference proteome</keyword>
<dbReference type="InterPro" id="IPR011029">
    <property type="entry name" value="DEATH-like_dom_sf"/>
</dbReference>
<dbReference type="SUPFAM" id="SSF49410">
    <property type="entry name" value="Alpha-macroglobulin receptor domain"/>
    <property type="match status" value="1"/>
</dbReference>
<dbReference type="PANTHER" id="PTHR11412:SF81">
    <property type="entry name" value="COMPLEMENT C3"/>
    <property type="match status" value="1"/>
</dbReference>
<evidence type="ECO:0000256" key="1">
    <source>
        <dbReference type="SAM" id="MobiDB-lite"/>
    </source>
</evidence>
<dbReference type="InterPro" id="IPR048848">
    <property type="entry name" value="C3_CUB2"/>
</dbReference>
<gene>
    <name evidence="4" type="ORF">NHX12_008418</name>
</gene>
<name>A0A9Q0DLG6_9TELE</name>
<dbReference type="GO" id="GO:0007165">
    <property type="term" value="P:signal transduction"/>
    <property type="evidence" value="ECO:0007669"/>
    <property type="project" value="InterPro"/>
</dbReference>
<proteinExistence type="predicted"/>
<reference evidence="4" key="1">
    <citation type="submission" date="2022-07" db="EMBL/GenBank/DDBJ databases">
        <title>Chromosome-level genome of Muraenolepis orangiensis.</title>
        <authorList>
            <person name="Kim J."/>
        </authorList>
    </citation>
    <scope>NUCLEOTIDE SEQUENCE</scope>
    <source>
        <strain evidence="4">KU_S4_2022</strain>
        <tissue evidence="4">Muscle</tissue>
    </source>
</reference>
<dbReference type="InterPro" id="IPR009048">
    <property type="entry name" value="A-macroglobulin_rcpt-bd"/>
</dbReference>
<dbReference type="InterPro" id="IPR000488">
    <property type="entry name" value="Death_dom"/>
</dbReference>
<dbReference type="InterPro" id="IPR050473">
    <property type="entry name" value="A2M/Complement_sys"/>
</dbReference>
<evidence type="ECO:0000259" key="3">
    <source>
        <dbReference type="PROSITE" id="PS50209"/>
    </source>
</evidence>
<dbReference type="AlphaFoldDB" id="A0A9Q0DLG6"/>
<dbReference type="SMART" id="SM01361">
    <property type="entry name" value="A2M_recep"/>
    <property type="match status" value="1"/>
</dbReference>
<evidence type="ECO:0008006" key="6">
    <source>
        <dbReference type="Google" id="ProtNLM"/>
    </source>
</evidence>
<dbReference type="OrthoDB" id="6359008at2759"/>
<dbReference type="Pfam" id="PF00531">
    <property type="entry name" value="Death"/>
    <property type="match status" value="1"/>
</dbReference>
<sequence>STTMVYQALAEYWMDAQDNYDANSMDIDIKIAGHAETTSFRVNRENAMETRYTIYYTKNINQQVNVTAQGTGQATVSIVSLYYKRPSSINTLNNCERFNITVVLEPVTQAEGANVYLLKIEIQYKNKDTDAGMTIVDISHLTGYMPDLEDLNRLSSGRDKTIQMYLIDTSPSEKVSLIIYLDKVSHTVKDEIAFKIKQTMPVGVLQPAVISIYEYDEQGCSMQTKGRIQNSLRQDKACDAEANIDYVYQVTMESYQDYKSTDIYKMRINKVIKEDKCRGPALSDKQLMLVAEKLGQEWEQVAIHLDLCLEDLDNIKAERQINVSMQKLKMLVLWKNRRPRGEATAQHLLRSLEDLKDLSCDARQILKELSRIRADFVQKVPMPVIKGILDDLWQKNVLSTEDKDSVTDEQSGQSTLSHRHGDGQREESQSDDG</sequence>
<comment type="caution">
    <text evidence="4">The sequence shown here is derived from an EMBL/GenBank/DDBJ whole genome shotgun (WGS) entry which is preliminary data.</text>
</comment>
<dbReference type="Gene3D" id="2.60.40.690">
    <property type="entry name" value="Alpha-macroglobulin, receptor-binding domain"/>
    <property type="match status" value="1"/>
</dbReference>
<dbReference type="PROSITE" id="PS50017">
    <property type="entry name" value="DEATH_DOMAIN"/>
    <property type="match status" value="1"/>
</dbReference>
<feature type="region of interest" description="Disordered" evidence="1">
    <location>
        <begin position="402"/>
        <end position="433"/>
    </location>
</feature>
<dbReference type="SUPFAM" id="SSF50242">
    <property type="entry name" value="TIMP-like"/>
    <property type="match status" value="1"/>
</dbReference>
<dbReference type="SUPFAM" id="SSF47986">
    <property type="entry name" value="DEATH domain"/>
    <property type="match status" value="1"/>
</dbReference>
<dbReference type="Gene3D" id="1.10.533.10">
    <property type="entry name" value="Death Domain, Fas"/>
    <property type="match status" value="2"/>
</dbReference>
<dbReference type="PROSITE" id="PS50209">
    <property type="entry name" value="CARD"/>
    <property type="match status" value="1"/>
</dbReference>
<organism evidence="4 5">
    <name type="scientific">Muraenolepis orangiensis</name>
    <name type="common">Patagonian moray cod</name>
    <dbReference type="NCBI Taxonomy" id="630683"/>
    <lineage>
        <taxon>Eukaryota</taxon>
        <taxon>Metazoa</taxon>
        <taxon>Chordata</taxon>
        <taxon>Craniata</taxon>
        <taxon>Vertebrata</taxon>
        <taxon>Euteleostomi</taxon>
        <taxon>Actinopterygii</taxon>
        <taxon>Neopterygii</taxon>
        <taxon>Teleostei</taxon>
        <taxon>Neoteleostei</taxon>
        <taxon>Acanthomorphata</taxon>
        <taxon>Zeiogadaria</taxon>
        <taxon>Gadariae</taxon>
        <taxon>Gadiformes</taxon>
        <taxon>Muraenolepidoidei</taxon>
        <taxon>Muraenolepididae</taxon>
        <taxon>Muraenolepis</taxon>
    </lineage>
</organism>
<protein>
    <recommendedName>
        <fullName evidence="6">Death domain-containing protein</fullName>
    </recommendedName>
</protein>
<feature type="domain" description="CARD" evidence="3">
    <location>
        <begin position="369"/>
        <end position="419"/>
    </location>
</feature>
<feature type="compositionally biased region" description="Basic and acidic residues" evidence="1">
    <location>
        <begin position="419"/>
        <end position="433"/>
    </location>
</feature>
<dbReference type="GO" id="GO:0042981">
    <property type="term" value="P:regulation of apoptotic process"/>
    <property type="evidence" value="ECO:0007669"/>
    <property type="project" value="InterPro"/>
</dbReference>
<dbReference type="InterPro" id="IPR008993">
    <property type="entry name" value="TIMP-like_OB-fold"/>
</dbReference>
<evidence type="ECO:0000313" key="5">
    <source>
        <dbReference type="Proteomes" id="UP001148018"/>
    </source>
</evidence>
<dbReference type="Proteomes" id="UP001148018">
    <property type="component" value="Unassembled WGS sequence"/>
</dbReference>
<dbReference type="Pfam" id="PF07677">
    <property type="entry name" value="A2M_recep"/>
    <property type="match status" value="1"/>
</dbReference>
<feature type="domain" description="Death" evidence="2">
    <location>
        <begin position="283"/>
        <end position="356"/>
    </location>
</feature>
<dbReference type="Gene3D" id="2.60.120.1540">
    <property type="match status" value="1"/>
</dbReference>
<accession>A0A9Q0DLG6</accession>
<dbReference type="InterPro" id="IPR036595">
    <property type="entry name" value="A-macroglobulin_rcpt-bd_sf"/>
</dbReference>
<evidence type="ECO:0000313" key="4">
    <source>
        <dbReference type="EMBL" id="KAJ3590467.1"/>
    </source>
</evidence>
<evidence type="ECO:0000259" key="2">
    <source>
        <dbReference type="PROSITE" id="PS50017"/>
    </source>
</evidence>